<feature type="domain" description="RING-type" evidence="1">
    <location>
        <begin position="132"/>
        <end position="168"/>
    </location>
</feature>
<protein>
    <recommendedName>
        <fullName evidence="1">RING-type domain-containing protein</fullName>
    </recommendedName>
</protein>
<gene>
    <name evidence="2" type="ORF">IW245_000451</name>
</gene>
<dbReference type="Proteomes" id="UP000622552">
    <property type="component" value="Unassembled WGS sequence"/>
</dbReference>
<dbReference type="InterPro" id="IPR051324">
    <property type="entry name" value="Stress/Tellurium_Resist"/>
</dbReference>
<dbReference type="NCBIfam" id="NF041916">
    <property type="entry name" value="RING_SCO0854"/>
    <property type="match status" value="1"/>
</dbReference>
<dbReference type="PROSITE" id="PS50089">
    <property type="entry name" value="ZF_RING_2"/>
    <property type="match status" value="1"/>
</dbReference>
<keyword evidence="3" id="KW-1185">Reference proteome</keyword>
<dbReference type="Pfam" id="PF14447">
    <property type="entry name" value="Prok-RING_4"/>
    <property type="match status" value="1"/>
</dbReference>
<sequence>MLGTRQGTDPLAGVLLRRFGLLAPGLLPGVAKVKPKKQQVSVSDGLVALEADVLARGFLLSADLRTHLASLPADRLAGLGLALLSELDTIVGGHVPHVPLFRSFPKEIPEHTFGLYVDRVFALLAQEPAQPCVLCGTTDVVSPVAPCAHLVCGRCFDLDVYAGCPICHGRIDPCGVLPEPVGPRAVGPLPRRARVLYRCEGLDRTVYQAVATLLARRTPLSGAERADLQVLLDRIGPGLTEWLPASIPVRETRALVLARLTAEPGFAELVRRHTDTATDLLRLLWVWHGGDPGLTTPPPRRRSVPRALRRAVLARLDALPVSALVEDLHRHRGGWLRIAENLHPFEHLRRYPVAAVAFAALRGSEVTPELAATAGRYPDTFQITDGRLRTRRPARLVEDALRAGRSAEALAAVRGRPGELFRRLVALAARGDAPNDLVEAAIDTAPAVSPGVLVAALGALRAATWPAGTRLYFPKGGTARLWTEPDHRPRLPADLGGDLEQVVVAELLDRAARLSRVPVAVLDAGLADLPAPFAERTAAASLVALPRGSSQPLPDARTLRLFLHWTEPAGTRVDLDLSVAMYDADGGFQGWCDYTRLRLGGRAAVHSGDLTSAPAPLGASEFVDLDLPMLRKRGVRYVTMIVFSYNDVPFEAMTDAFAGLMAEPDSATFDPRAVEHRFDLTGNAKVATPLILDLGAETIRWVDATLGARGSGHSIAGYSRSLGLLTAAVDRYFAAGRRVSMWELACLHAAARADRIVVRHPDDRRTGYVRGAAEPVVVFLDRVRLLGPADEPGDPAEAGFAALVRGDVGLAAGAECYAVYPGDLDPARVTVLTGADLLAALAPQ</sequence>
<evidence type="ECO:0000313" key="3">
    <source>
        <dbReference type="Proteomes" id="UP000622552"/>
    </source>
</evidence>
<dbReference type="CDD" id="cd06974">
    <property type="entry name" value="TerD_like"/>
    <property type="match status" value="1"/>
</dbReference>
<evidence type="ECO:0000313" key="2">
    <source>
        <dbReference type="EMBL" id="MBG6134257.1"/>
    </source>
</evidence>
<dbReference type="InterPro" id="IPR001841">
    <property type="entry name" value="Znf_RING"/>
</dbReference>
<dbReference type="PANTHER" id="PTHR32097">
    <property type="entry name" value="CAMP-BINDING PROTEIN 1-RELATED"/>
    <property type="match status" value="1"/>
</dbReference>
<comment type="caution">
    <text evidence="2">The sequence shown here is derived from an EMBL/GenBank/DDBJ whole genome shotgun (WGS) entry which is preliminary data.</text>
</comment>
<reference evidence="2" key="1">
    <citation type="submission" date="2020-11" db="EMBL/GenBank/DDBJ databases">
        <title>Sequencing the genomes of 1000 actinobacteria strains.</title>
        <authorList>
            <person name="Klenk H.-P."/>
        </authorList>
    </citation>
    <scope>NUCLEOTIDE SEQUENCE</scope>
    <source>
        <strain evidence="2">DSM 45356</strain>
    </source>
</reference>
<accession>A0A8J7GD56</accession>
<dbReference type="RefSeq" id="WP_197001516.1">
    <property type="nucleotide sequence ID" value="NZ_BONS01000035.1"/>
</dbReference>
<evidence type="ECO:0000259" key="1">
    <source>
        <dbReference type="PROSITE" id="PS50089"/>
    </source>
</evidence>
<dbReference type="AlphaFoldDB" id="A0A8J7GD56"/>
<proteinExistence type="predicted"/>
<dbReference type="PANTHER" id="PTHR32097:SF18">
    <property type="entry name" value="RING-TYPE DOMAIN-CONTAINING PROTEIN"/>
    <property type="match status" value="1"/>
</dbReference>
<dbReference type="InterPro" id="IPR003325">
    <property type="entry name" value="TerD"/>
</dbReference>
<dbReference type="Gene3D" id="2.60.60.30">
    <property type="entry name" value="sav2460 like domains"/>
    <property type="match status" value="1"/>
</dbReference>
<dbReference type="EMBL" id="JADOUF010000001">
    <property type="protein sequence ID" value="MBG6134257.1"/>
    <property type="molecule type" value="Genomic_DNA"/>
</dbReference>
<name>A0A8J7GD56_9ACTN</name>
<organism evidence="2 3">
    <name type="scientific">Longispora fulva</name>
    <dbReference type="NCBI Taxonomy" id="619741"/>
    <lineage>
        <taxon>Bacteria</taxon>
        <taxon>Bacillati</taxon>
        <taxon>Actinomycetota</taxon>
        <taxon>Actinomycetes</taxon>
        <taxon>Micromonosporales</taxon>
        <taxon>Micromonosporaceae</taxon>
        <taxon>Longispora</taxon>
    </lineage>
</organism>